<dbReference type="SUPFAM" id="SSF57716">
    <property type="entry name" value="Glucocorticoid receptor-like (DNA-binding domain)"/>
    <property type="match status" value="1"/>
</dbReference>
<keyword evidence="2" id="KW-0863">Zinc-finger</keyword>
<evidence type="ECO:0000256" key="2">
    <source>
        <dbReference type="ARBA" id="ARBA00022771"/>
    </source>
</evidence>
<dbReference type="Pfam" id="PF01258">
    <property type="entry name" value="zf-dskA_traR"/>
    <property type="match status" value="1"/>
</dbReference>
<feature type="domain" description="Zinc finger DksA/TraR C4-type" evidence="5">
    <location>
        <begin position="91"/>
        <end position="119"/>
    </location>
</feature>
<proteinExistence type="predicted"/>
<dbReference type="Gene3D" id="1.20.120.910">
    <property type="entry name" value="DksA, coiled-coil domain"/>
    <property type="match status" value="1"/>
</dbReference>
<evidence type="ECO:0000259" key="5">
    <source>
        <dbReference type="Pfam" id="PF01258"/>
    </source>
</evidence>
<dbReference type="EMBL" id="MGIL01000015">
    <property type="protein sequence ID" value="OGM88153.1"/>
    <property type="molecule type" value="Genomic_DNA"/>
</dbReference>
<evidence type="ECO:0000256" key="3">
    <source>
        <dbReference type="ARBA" id="ARBA00022833"/>
    </source>
</evidence>
<evidence type="ECO:0000313" key="7">
    <source>
        <dbReference type="Proteomes" id="UP000177596"/>
    </source>
</evidence>
<keyword evidence="1" id="KW-0479">Metal-binding</keyword>
<dbReference type="PANTHER" id="PTHR33823">
    <property type="entry name" value="RNA POLYMERASE-BINDING TRANSCRIPTION FACTOR DKSA-RELATED"/>
    <property type="match status" value="1"/>
</dbReference>
<evidence type="ECO:0000256" key="1">
    <source>
        <dbReference type="ARBA" id="ARBA00022723"/>
    </source>
</evidence>
<dbReference type="InterPro" id="IPR000962">
    <property type="entry name" value="Znf_DskA_TraR"/>
</dbReference>
<gene>
    <name evidence="6" type="ORF">A2573_01955</name>
</gene>
<reference evidence="6 7" key="1">
    <citation type="journal article" date="2016" name="Nat. Commun.">
        <title>Thousands of microbial genomes shed light on interconnected biogeochemical processes in an aquifer system.</title>
        <authorList>
            <person name="Anantharaman K."/>
            <person name="Brown C.T."/>
            <person name="Hug L.A."/>
            <person name="Sharon I."/>
            <person name="Castelle C.J."/>
            <person name="Probst A.J."/>
            <person name="Thomas B.C."/>
            <person name="Singh A."/>
            <person name="Wilkins M.J."/>
            <person name="Karaoz U."/>
            <person name="Brodie E.L."/>
            <person name="Williams K.H."/>
            <person name="Hubbard S.S."/>
            <person name="Banfield J.F."/>
        </authorList>
    </citation>
    <scope>NUCLEOTIDE SEQUENCE [LARGE SCALE GENOMIC DNA]</scope>
</reference>
<evidence type="ECO:0000313" key="6">
    <source>
        <dbReference type="EMBL" id="OGM88153.1"/>
    </source>
</evidence>
<evidence type="ECO:0000256" key="4">
    <source>
        <dbReference type="PROSITE-ProRule" id="PRU00510"/>
    </source>
</evidence>
<sequence>MKKKERNLRFPSTVLVPVSHFLTARLHTLEKRKKEISKEDPFTDPSRVDDNAAADIEADEQFGHARTSAIKKEISRSIVSVRKALTRIKIGKYGICEECGQMIDTARLMAFPEATLCTKDAAKREK</sequence>
<organism evidence="6 7">
    <name type="scientific">Candidatus Woesebacteria bacterium RIFOXYD1_FULL_43_18</name>
    <dbReference type="NCBI Taxonomy" id="1802551"/>
    <lineage>
        <taxon>Bacteria</taxon>
        <taxon>Candidatus Woeseibacteriota</taxon>
    </lineage>
</organism>
<comment type="caution">
    <text evidence="6">The sequence shown here is derived from an EMBL/GenBank/DDBJ whole genome shotgun (WGS) entry which is preliminary data.</text>
</comment>
<dbReference type="PROSITE" id="PS51128">
    <property type="entry name" value="ZF_DKSA_2"/>
    <property type="match status" value="1"/>
</dbReference>
<name>A0A1F8DHT0_9BACT</name>
<protein>
    <recommendedName>
        <fullName evidence="5">Zinc finger DksA/TraR C4-type domain-containing protein</fullName>
    </recommendedName>
</protein>
<keyword evidence="3" id="KW-0862">Zinc</keyword>
<dbReference type="Proteomes" id="UP000177596">
    <property type="component" value="Unassembled WGS sequence"/>
</dbReference>
<dbReference type="GO" id="GO:0008270">
    <property type="term" value="F:zinc ion binding"/>
    <property type="evidence" value="ECO:0007669"/>
    <property type="project" value="UniProtKB-KW"/>
</dbReference>
<dbReference type="AlphaFoldDB" id="A0A1F8DHT0"/>
<feature type="zinc finger region" description="dksA C4-type" evidence="4">
    <location>
        <begin position="96"/>
        <end position="120"/>
    </location>
</feature>
<accession>A0A1F8DHT0</accession>